<keyword evidence="1" id="KW-1133">Transmembrane helix</keyword>
<dbReference type="Pfam" id="PF12725">
    <property type="entry name" value="DUF3810"/>
    <property type="match status" value="1"/>
</dbReference>
<organism evidence="2">
    <name type="scientific">uncultured bacterium LAB20</name>
    <dbReference type="NCBI Taxonomy" id="1204709"/>
    <lineage>
        <taxon>Bacteria</taxon>
        <taxon>environmental samples</taxon>
    </lineage>
</organism>
<feature type="transmembrane region" description="Helical" evidence="1">
    <location>
        <begin position="45"/>
        <end position="67"/>
    </location>
</feature>
<keyword evidence="1" id="KW-0472">Membrane</keyword>
<dbReference type="InterPro" id="IPR024294">
    <property type="entry name" value="DUF3810"/>
</dbReference>
<evidence type="ECO:0000313" key="2">
    <source>
        <dbReference type="EMBL" id="AGH13504.1"/>
    </source>
</evidence>
<evidence type="ECO:0000256" key="1">
    <source>
        <dbReference type="SAM" id="Phobius"/>
    </source>
</evidence>
<dbReference type="AlphaFoldDB" id="M4Q7R0"/>
<feature type="transmembrane region" description="Helical" evidence="1">
    <location>
        <begin position="79"/>
        <end position="98"/>
    </location>
</feature>
<dbReference type="PROSITE" id="PS51257">
    <property type="entry name" value="PROKAR_LIPOPROTEIN"/>
    <property type="match status" value="1"/>
</dbReference>
<sequence length="349" mass="39339">MRKSDFIGLLLLAFVLGCRFSVPVADFYATRCYPLISGALSWCAAFVPFSLEEIVVIGFMLAFVLVMVQAVRRRSFGRWLGRTARLAMWLAVWFYLGWGNNYFRTPLYPRMGIQRTAFEKEAFGQFLADYTEAMNGCAGAETTWNRDALAAEVRSFYTEKVADYGYTGLHDWQEVKKPLVNPLYSAVGVLGFMGPFFCESQLNLDLPDVEYPFTLAHEMAHLAGVTSEAEANYWAYVFCRQSADASVRYSGHLGLLAYAVANASALLRDEEYDAWTETLSPQVRQDYRSVHDYWQGKRVKVVDKVQHRIMDLLLKSNNVSEGARDYFGVIGMIMTMDALSPASSSPACP</sequence>
<proteinExistence type="predicted"/>
<evidence type="ECO:0008006" key="3">
    <source>
        <dbReference type="Google" id="ProtNLM"/>
    </source>
</evidence>
<accession>M4Q7R0</accession>
<keyword evidence="1" id="KW-0812">Transmembrane</keyword>
<name>M4Q7R0_9BACT</name>
<reference evidence="2" key="1">
    <citation type="journal article" date="2012" name="Biotechnol. Biofuels">
        <title>Microbial ?-glucosidases from cow rumen metagenome enhance the saccharification of lignocellulose in combination with commercial cellulase cocktail.</title>
        <authorList>
            <person name="Del Pozo M.V."/>
            <person name="Fernandez-Arrojo L."/>
            <person name="Gil-Martinez J."/>
            <person name="Montesinos A."/>
            <person name="Chernikova T.N."/>
            <person name="Nechitaylo T.Y."/>
            <person name="Waliszek A."/>
            <person name="Tortajada M."/>
            <person name="Rojas A."/>
            <person name="Huws S.A."/>
            <person name="Golyshina O.V."/>
            <person name="Newbold C.J."/>
            <person name="Polaina J."/>
            <person name="Ferrer M."/>
            <person name="Golyshin P.N."/>
        </authorList>
    </citation>
    <scope>NUCLEOTIDE SEQUENCE</scope>
</reference>
<dbReference type="EMBL" id="JX163906">
    <property type="protein sequence ID" value="AGH13504.1"/>
    <property type="molecule type" value="Genomic_DNA"/>
</dbReference>
<protein>
    <recommendedName>
        <fullName evidence="3">DUF3810 domain-containing protein</fullName>
    </recommendedName>
</protein>